<feature type="binding site" evidence="8">
    <location>
        <begin position="176"/>
        <end position="178"/>
    </location>
    <ligand>
        <name>beta-D-galactose</name>
        <dbReference type="ChEBI" id="CHEBI:27667"/>
    </ligand>
</feature>
<gene>
    <name evidence="9" type="ORF">EJ913_30230</name>
</gene>
<dbReference type="AlphaFoldDB" id="A0A3S0WQA8"/>
<evidence type="ECO:0000256" key="6">
    <source>
        <dbReference type="PIRSR" id="PIRSR005096-1"/>
    </source>
</evidence>
<evidence type="ECO:0000256" key="2">
    <source>
        <dbReference type="ARBA" id="ARBA00006206"/>
    </source>
</evidence>
<comment type="similarity">
    <text evidence="2 5">Belongs to the aldose epimerase family.</text>
</comment>
<dbReference type="Gene3D" id="2.70.98.10">
    <property type="match status" value="1"/>
</dbReference>
<keyword evidence="4 5" id="KW-0119">Carbohydrate metabolism</keyword>
<dbReference type="Proteomes" id="UP000280346">
    <property type="component" value="Unassembled WGS sequence"/>
</dbReference>
<evidence type="ECO:0000313" key="9">
    <source>
        <dbReference type="EMBL" id="RUQ60918.1"/>
    </source>
</evidence>
<dbReference type="PANTHER" id="PTHR10091:SF0">
    <property type="entry name" value="GALACTOSE MUTAROTASE"/>
    <property type="match status" value="1"/>
</dbReference>
<evidence type="ECO:0000256" key="1">
    <source>
        <dbReference type="ARBA" id="ARBA00005028"/>
    </source>
</evidence>
<dbReference type="UniPathway" id="UPA00242"/>
<comment type="caution">
    <text evidence="9">The sequence shown here is derived from an EMBL/GenBank/DDBJ whole genome shotgun (WGS) entry which is preliminary data.</text>
</comment>
<dbReference type="InterPro" id="IPR014718">
    <property type="entry name" value="GH-type_carb-bd"/>
</dbReference>
<dbReference type="InterPro" id="IPR015443">
    <property type="entry name" value="Aldose_1-epimerase"/>
</dbReference>
<proteinExistence type="inferred from homology"/>
<evidence type="ECO:0000256" key="8">
    <source>
        <dbReference type="PIRSR" id="PIRSR005096-3"/>
    </source>
</evidence>
<feature type="active site" description="Proton donor" evidence="6">
    <location>
        <position position="176"/>
    </location>
</feature>
<dbReference type="Pfam" id="PF01263">
    <property type="entry name" value="Aldose_epim"/>
    <property type="match status" value="1"/>
</dbReference>
<accession>A0A3S0WQA8</accession>
<dbReference type="SUPFAM" id="SSF74650">
    <property type="entry name" value="Galactose mutarotase-like"/>
    <property type="match status" value="1"/>
</dbReference>
<sequence length="349" mass="37509">MPITSFLFDELDGRPVEGFTLAAGGLEATVIAHGARLVRFLMPDRDGRPADVVLGFDRLAGYLGSDAYAGATCGRYGNRIGGAAFTLDGVRHRLTANEPPNQLHGGSDGFDRRLWDAAVDEAANAVTFTLRSPDGDQGYPGTLTASVRYRLTGDGVLDIRMTATTDRPTVVNLVHHSYWNLAGHAVGHAVGDVRGHRLAVRGGFVTPVGADLIPTGEVRPVDGTPFDLRDGPLLGDALAAVGGFGFDHNWCLEGPAGELRPVAWLEDPASGRRLDLSSDQPGLQVYTGGYLSDRVIGKGGRPYRRFAGIALETQRFPGTPNIAHFPSARLDPGQRYEHRMQLRFRTSAR</sequence>
<dbReference type="RefSeq" id="WP_127005008.1">
    <property type="nucleotide sequence ID" value="NZ_JBNPXW010000005.1"/>
</dbReference>
<dbReference type="OrthoDB" id="9779408at2"/>
<dbReference type="GO" id="GO:0033499">
    <property type="term" value="P:galactose catabolic process via UDP-galactose, Leloir pathway"/>
    <property type="evidence" value="ECO:0007669"/>
    <property type="project" value="TreeGrafter"/>
</dbReference>
<feature type="active site" description="Proton acceptor" evidence="6">
    <location>
        <position position="312"/>
    </location>
</feature>
<evidence type="ECO:0000256" key="5">
    <source>
        <dbReference type="PIRNR" id="PIRNR005096"/>
    </source>
</evidence>
<keyword evidence="10" id="KW-1185">Reference proteome</keyword>
<evidence type="ECO:0000256" key="7">
    <source>
        <dbReference type="PIRSR" id="PIRSR005096-2"/>
    </source>
</evidence>
<reference evidence="9 10" key="1">
    <citation type="submission" date="2018-12" db="EMBL/GenBank/DDBJ databases">
        <authorList>
            <person name="Yang Y."/>
        </authorList>
    </citation>
    <scope>NUCLEOTIDE SEQUENCE [LARGE SCALE GENOMIC DNA]</scope>
    <source>
        <strain evidence="9 10">GSF71</strain>
    </source>
</reference>
<dbReference type="InterPro" id="IPR008183">
    <property type="entry name" value="Aldose_1/G6P_1-epimerase"/>
</dbReference>
<evidence type="ECO:0000313" key="10">
    <source>
        <dbReference type="Proteomes" id="UP000280346"/>
    </source>
</evidence>
<dbReference type="PIRSF" id="PIRSF005096">
    <property type="entry name" value="GALM"/>
    <property type="match status" value="1"/>
</dbReference>
<dbReference type="EMBL" id="RZIJ01000049">
    <property type="protein sequence ID" value="RUQ60918.1"/>
    <property type="molecule type" value="Genomic_DNA"/>
</dbReference>
<dbReference type="InterPro" id="IPR011013">
    <property type="entry name" value="Gal_mutarotase_sf_dom"/>
</dbReference>
<dbReference type="InterPro" id="IPR047215">
    <property type="entry name" value="Galactose_mutarotase-like"/>
</dbReference>
<dbReference type="CDD" id="cd09019">
    <property type="entry name" value="galactose_mutarotase_like"/>
    <property type="match status" value="1"/>
</dbReference>
<dbReference type="GO" id="GO:0030246">
    <property type="term" value="F:carbohydrate binding"/>
    <property type="evidence" value="ECO:0007669"/>
    <property type="project" value="InterPro"/>
</dbReference>
<dbReference type="PANTHER" id="PTHR10091">
    <property type="entry name" value="ALDOSE-1-EPIMERASE"/>
    <property type="match status" value="1"/>
</dbReference>
<feature type="binding site" evidence="7">
    <location>
        <position position="247"/>
    </location>
    <ligand>
        <name>beta-D-galactose</name>
        <dbReference type="ChEBI" id="CHEBI:27667"/>
    </ligand>
</feature>
<keyword evidence="3 5" id="KW-0413">Isomerase</keyword>
<protein>
    <recommendedName>
        <fullName evidence="5">Aldose 1-epimerase</fullName>
        <ecNumber evidence="5">5.1.3.3</ecNumber>
    </recommendedName>
</protein>
<dbReference type="GO" id="GO:0004034">
    <property type="term" value="F:aldose 1-epimerase activity"/>
    <property type="evidence" value="ECO:0007669"/>
    <property type="project" value="UniProtKB-EC"/>
</dbReference>
<name>A0A3S0WQA8_9PROT</name>
<feature type="binding site" evidence="8">
    <location>
        <begin position="78"/>
        <end position="79"/>
    </location>
    <ligand>
        <name>beta-D-galactose</name>
        <dbReference type="ChEBI" id="CHEBI:27667"/>
    </ligand>
</feature>
<dbReference type="GO" id="GO:0006006">
    <property type="term" value="P:glucose metabolic process"/>
    <property type="evidence" value="ECO:0007669"/>
    <property type="project" value="TreeGrafter"/>
</dbReference>
<dbReference type="EC" id="5.1.3.3" evidence="5"/>
<comment type="catalytic activity">
    <reaction evidence="5">
        <text>alpha-D-glucose = beta-D-glucose</text>
        <dbReference type="Rhea" id="RHEA:10264"/>
        <dbReference type="ChEBI" id="CHEBI:15903"/>
        <dbReference type="ChEBI" id="CHEBI:17925"/>
        <dbReference type="EC" id="5.1.3.3"/>
    </reaction>
</comment>
<dbReference type="NCBIfam" id="NF008277">
    <property type="entry name" value="PRK11055.1"/>
    <property type="match status" value="1"/>
</dbReference>
<comment type="pathway">
    <text evidence="1 5">Carbohydrate metabolism; hexose metabolism.</text>
</comment>
<dbReference type="GO" id="GO:0005737">
    <property type="term" value="C:cytoplasm"/>
    <property type="evidence" value="ECO:0007669"/>
    <property type="project" value="TreeGrafter"/>
</dbReference>
<organism evidence="9 10">
    <name type="scientific">Azospirillum doebereinerae</name>
    <dbReference type="NCBI Taxonomy" id="92933"/>
    <lineage>
        <taxon>Bacteria</taxon>
        <taxon>Pseudomonadati</taxon>
        <taxon>Pseudomonadota</taxon>
        <taxon>Alphaproteobacteria</taxon>
        <taxon>Rhodospirillales</taxon>
        <taxon>Azospirillaceae</taxon>
        <taxon>Azospirillum</taxon>
    </lineage>
</organism>
<evidence type="ECO:0000256" key="3">
    <source>
        <dbReference type="ARBA" id="ARBA00023235"/>
    </source>
</evidence>
<evidence type="ECO:0000256" key="4">
    <source>
        <dbReference type="ARBA" id="ARBA00023277"/>
    </source>
</evidence>